<feature type="region of interest" description="Disordered" evidence="1">
    <location>
        <begin position="393"/>
        <end position="486"/>
    </location>
</feature>
<name>A0AA36AMN7_OCTVU</name>
<feature type="compositionally biased region" description="Basic and acidic residues" evidence="1">
    <location>
        <begin position="471"/>
        <end position="486"/>
    </location>
</feature>
<dbReference type="SMART" id="SM00581">
    <property type="entry name" value="PSP"/>
    <property type="match status" value="1"/>
</dbReference>
<proteinExistence type="predicted"/>
<accession>A0AA36AMN7</accession>
<dbReference type="Proteomes" id="UP001162480">
    <property type="component" value="Chromosome 3"/>
</dbReference>
<feature type="compositionally biased region" description="Acidic residues" evidence="1">
    <location>
        <begin position="828"/>
        <end position="847"/>
    </location>
</feature>
<feature type="compositionally biased region" description="Basic residues" evidence="1">
    <location>
        <begin position="1"/>
        <end position="11"/>
    </location>
</feature>
<keyword evidence="4" id="KW-1185">Reference proteome</keyword>
<feature type="compositionally biased region" description="Acidic residues" evidence="1">
    <location>
        <begin position="21"/>
        <end position="38"/>
    </location>
</feature>
<dbReference type="AlphaFoldDB" id="A0AA36AMN7"/>
<feature type="compositionally biased region" description="Polar residues" evidence="1">
    <location>
        <begin position="338"/>
        <end position="363"/>
    </location>
</feature>
<feature type="region of interest" description="Disordered" evidence="1">
    <location>
        <begin position="146"/>
        <end position="367"/>
    </location>
</feature>
<feature type="region of interest" description="Disordered" evidence="1">
    <location>
        <begin position="985"/>
        <end position="1011"/>
    </location>
</feature>
<feature type="region of interest" description="Disordered" evidence="1">
    <location>
        <begin position="1"/>
        <end position="115"/>
    </location>
</feature>
<dbReference type="Pfam" id="PF04046">
    <property type="entry name" value="PSP"/>
    <property type="match status" value="1"/>
</dbReference>
<evidence type="ECO:0000313" key="4">
    <source>
        <dbReference type="Proteomes" id="UP001162480"/>
    </source>
</evidence>
<dbReference type="InterPro" id="IPR006568">
    <property type="entry name" value="PSP_pro-rich"/>
</dbReference>
<feature type="compositionally biased region" description="Basic residues" evidence="1">
    <location>
        <begin position="449"/>
        <end position="463"/>
    </location>
</feature>
<feature type="compositionally biased region" description="Pro residues" evidence="1">
    <location>
        <begin position="74"/>
        <end position="89"/>
    </location>
</feature>
<dbReference type="PANTHER" id="PTHR12785">
    <property type="entry name" value="SPLICING FACTOR 3B"/>
    <property type="match status" value="1"/>
</dbReference>
<feature type="domain" description="PSP proline-rich" evidence="2">
    <location>
        <begin position="718"/>
        <end position="776"/>
    </location>
</feature>
<feature type="region of interest" description="Disordered" evidence="1">
    <location>
        <begin position="521"/>
        <end position="541"/>
    </location>
</feature>
<feature type="compositionally biased region" description="Pro residues" evidence="1">
    <location>
        <begin position="206"/>
        <end position="286"/>
    </location>
</feature>
<organism evidence="3 4">
    <name type="scientific">Octopus vulgaris</name>
    <name type="common">Common octopus</name>
    <dbReference type="NCBI Taxonomy" id="6645"/>
    <lineage>
        <taxon>Eukaryota</taxon>
        <taxon>Metazoa</taxon>
        <taxon>Spiralia</taxon>
        <taxon>Lophotrochozoa</taxon>
        <taxon>Mollusca</taxon>
        <taxon>Cephalopoda</taxon>
        <taxon>Coleoidea</taxon>
        <taxon>Octopodiformes</taxon>
        <taxon>Octopoda</taxon>
        <taxon>Incirrata</taxon>
        <taxon>Octopodidae</taxon>
        <taxon>Octopus</taxon>
    </lineage>
</organism>
<feature type="region of interest" description="Disordered" evidence="1">
    <location>
        <begin position="824"/>
        <end position="871"/>
    </location>
</feature>
<dbReference type="PANTHER" id="PTHR12785:SF6">
    <property type="entry name" value="SPLICING FACTOR 3B SUBUNIT 2"/>
    <property type="match status" value="1"/>
</dbReference>
<protein>
    <submittedName>
        <fullName evidence="3">Splicing factor 3B subunit 2</fullName>
    </submittedName>
</protein>
<dbReference type="GO" id="GO:0005689">
    <property type="term" value="C:U12-type spliceosomal complex"/>
    <property type="evidence" value="ECO:0007669"/>
    <property type="project" value="TreeGrafter"/>
</dbReference>
<sequence length="1011" mass="112293">MKSRSRNKKKQQMSSSRSDVDLDPASDDDAGPSEMDEELQQKVVLQQQMLALQQHQQQAAAAAAVAAVMSQQGPPQPPLPQPPPPPPSGPNASPAGSAAGGEYLQLMEKVQQQQQLLEAEKQQQMLIKQQQRMILDQHQADEAEMMRQQQLAIIQQQQEAAQKEEQQKFMHHQMQSAQMMPIPPPPPPQSSENQLPPPQFVTQAGGPPPPPPPPPPPTSGLQPPGPPQSMAPPPPPPPSLQSIPPPPQGIPPPPPPQGIPPPHQGVPPPQGMPPQPQGMPPPPPPQIAATMTNQPPPQQQNIPPPPPPSLQPPMSLMTSQPNVPIVSSTSTSGNSSSANMIAGQSNMGTHTTTAIDTKSQTSERQQKEIKLPQALEKILAFMDVRAQEIGAVSEDMDKTEVPENQIRIADAEEEDDEEVTSISVTSATLNDADEEDDDIKSQDKAKENRIRKKKKKKKNKKKHPEFMQDANDLKKKPAKDDENDRSVEIEYVQEQLDIGHFDVNYHVFAKIFENFKIADPEKPKDFQRPEERREEEKKPEEVPIKARGLIIDDDEDLVADDEVPKLSKKKLKKLTRLSIAQLKQLVSRPDVVEMHDATAQDPRLLVQLKATRNTVPVPRHWCFKSKYLQGKRGIEKPPFELPDFIKATGIMEMRAALAEKEDQKTLKAKMREKVRPKLGKIDIDYQKLHDAFFRWQTKPKLTIHGDLYYEGKEFETRLKEKKPGNLSDELRTALGMPVGPNSEKVPPPWLIAMQRYGPPPSYPNLKIPGLNAPIPESCSFGYHAGGWGKPPVDESGKPLYGDVFGTQSGEFQTIVSEEEIDKTHWGELESESECEESEEESSEEELDTTGLITPGAEGLVTPSGITSVPMGVETPDMIELRKKRIEDAIDQGGDTPALYTILPEKKTNVGANMMGSAHIYDMSAVTGMPTQKRFGEKGGTEAIEVALNPEELDMDSAAMQAKYEQTMREQQSQLEKEDLTDMVAEHAAKQRKRKRQQQDSGKAKKYKEFKF</sequence>
<evidence type="ECO:0000259" key="2">
    <source>
        <dbReference type="SMART" id="SM00581"/>
    </source>
</evidence>
<evidence type="ECO:0000313" key="3">
    <source>
        <dbReference type="EMBL" id="CAI9718981.1"/>
    </source>
</evidence>
<feature type="compositionally biased region" description="Polar residues" evidence="1">
    <location>
        <begin position="316"/>
        <end position="326"/>
    </location>
</feature>
<feature type="compositionally biased region" description="Pro residues" evidence="1">
    <location>
        <begin position="294"/>
        <end position="311"/>
    </location>
</feature>
<feature type="compositionally biased region" description="Pro residues" evidence="1">
    <location>
        <begin position="181"/>
        <end position="199"/>
    </location>
</feature>
<evidence type="ECO:0000256" key="1">
    <source>
        <dbReference type="SAM" id="MobiDB-lite"/>
    </source>
</evidence>
<feature type="compositionally biased region" description="Basic and acidic residues" evidence="1">
    <location>
        <begin position="439"/>
        <end position="448"/>
    </location>
</feature>
<feature type="compositionally biased region" description="Low complexity" evidence="1">
    <location>
        <begin position="327"/>
        <end position="337"/>
    </location>
</feature>
<dbReference type="InterPro" id="IPR052584">
    <property type="entry name" value="U2_snRNP_Complex_Component"/>
</dbReference>
<gene>
    <name evidence="3" type="ORF">OCTVUL_1B016309</name>
</gene>
<dbReference type="Pfam" id="PF04037">
    <property type="entry name" value="DUF382"/>
    <property type="match status" value="1"/>
</dbReference>
<reference evidence="3" key="1">
    <citation type="submission" date="2023-08" db="EMBL/GenBank/DDBJ databases">
        <authorList>
            <person name="Alioto T."/>
            <person name="Alioto T."/>
            <person name="Gomez Garrido J."/>
        </authorList>
    </citation>
    <scope>NUCLEOTIDE SEQUENCE</scope>
</reference>
<dbReference type="InterPro" id="IPR007180">
    <property type="entry name" value="DUF382"/>
</dbReference>
<feature type="compositionally biased region" description="Polar residues" evidence="1">
    <location>
        <begin position="420"/>
        <end position="429"/>
    </location>
</feature>
<dbReference type="EMBL" id="OX597816">
    <property type="protein sequence ID" value="CAI9718981.1"/>
    <property type="molecule type" value="Genomic_DNA"/>
</dbReference>
<feature type="compositionally biased region" description="Low complexity" evidence="1">
    <location>
        <begin position="148"/>
        <end position="160"/>
    </location>
</feature>
<feature type="compositionally biased region" description="Low complexity" evidence="1">
    <location>
        <begin position="104"/>
        <end position="115"/>
    </location>
</feature>
<feature type="compositionally biased region" description="Low complexity" evidence="1">
    <location>
        <begin position="41"/>
        <end position="73"/>
    </location>
</feature>